<sequence length="226" mass="25253">MALPASKPISVYVFDAYGTLFDVHAAVRKNAAGLGPDAQRLSELWRQKQLEYSWIRTMMDRYLDFWTLTEQALDTAFAMVPTADRSLRNTLLDAYSQLDCYPEVPQVLKTLKDNGARLAILSNGNPDMLDGAVRAAGLDMVFDAVLSVDTLRIYKTRMEVYEMATNQFRVYPEAISFQSSNRWDVAGATAFGFRTVWINRTGNPDEYTDLAPAAVLSDLNGLTTLA</sequence>
<dbReference type="NCBIfam" id="TIGR01428">
    <property type="entry name" value="HAD_type_II"/>
    <property type="match status" value="1"/>
</dbReference>
<dbReference type="InterPro" id="IPR051540">
    <property type="entry name" value="S-2-haloacid_dehalogenase"/>
</dbReference>
<gene>
    <name evidence="4" type="ORF">H2509_18260</name>
</gene>
<comment type="caution">
    <text evidence="4">The sequence shown here is derived from an EMBL/GenBank/DDBJ whole genome shotgun (WGS) entry which is preliminary data.</text>
</comment>
<dbReference type="Proteomes" id="UP000541109">
    <property type="component" value="Unassembled WGS sequence"/>
</dbReference>
<dbReference type="InterPro" id="IPR006439">
    <property type="entry name" value="HAD-SF_hydro_IA"/>
</dbReference>
<dbReference type="PANTHER" id="PTHR43316">
    <property type="entry name" value="HYDROLASE, HALOACID DELAHOGENASE-RELATED"/>
    <property type="match status" value="1"/>
</dbReference>
<dbReference type="SFLD" id="SFLDS00003">
    <property type="entry name" value="Haloacid_Dehalogenase"/>
    <property type="match status" value="1"/>
</dbReference>
<evidence type="ECO:0000256" key="3">
    <source>
        <dbReference type="RuleBase" id="RU368077"/>
    </source>
</evidence>
<dbReference type="RefSeq" id="WP_182167905.1">
    <property type="nucleotide sequence ID" value="NZ_JACFXV010000065.1"/>
</dbReference>
<dbReference type="PANTHER" id="PTHR43316:SF3">
    <property type="entry name" value="HALOACID DEHALOGENASE, TYPE II (AFU_ORTHOLOGUE AFUA_2G07750)-RELATED"/>
    <property type="match status" value="1"/>
</dbReference>
<accession>A0A839AJX4</accession>
<reference evidence="4 5" key="1">
    <citation type="submission" date="2020-07" db="EMBL/GenBank/DDBJ databases">
        <title>Stappia sp., F7233, whole genome shotgun sequencing project.</title>
        <authorList>
            <person name="Jiang S."/>
            <person name="Liu Z.W."/>
            <person name="Du Z.J."/>
        </authorList>
    </citation>
    <scope>NUCLEOTIDE SEQUENCE [LARGE SCALE GENOMIC DNA]</scope>
    <source>
        <strain evidence="4 5">F7233</strain>
    </source>
</reference>
<dbReference type="PRINTS" id="PR00413">
    <property type="entry name" value="HADHALOGNASE"/>
</dbReference>
<dbReference type="InterPro" id="IPR023198">
    <property type="entry name" value="PGP-like_dom2"/>
</dbReference>
<name>A0A839AJX4_9HYPH</name>
<dbReference type="SFLD" id="SFLDG01135">
    <property type="entry name" value="C1.5.6:_HAD__Beta-PGM__Phospha"/>
    <property type="match status" value="1"/>
</dbReference>
<dbReference type="SFLD" id="SFLDF00045">
    <property type="entry name" value="2-haloacid_dehalogenase"/>
    <property type="match status" value="1"/>
</dbReference>
<comment type="catalytic activity">
    <reaction evidence="3">
        <text>an (S)-2-haloacid + H2O = a (2R)-2-hydroxycarboxylate + a halide anion + H(+)</text>
        <dbReference type="Rhea" id="RHEA:11192"/>
        <dbReference type="ChEBI" id="CHEBI:15377"/>
        <dbReference type="ChEBI" id="CHEBI:15378"/>
        <dbReference type="ChEBI" id="CHEBI:16042"/>
        <dbReference type="ChEBI" id="CHEBI:58314"/>
        <dbReference type="ChEBI" id="CHEBI:137405"/>
        <dbReference type="EC" id="3.8.1.2"/>
    </reaction>
</comment>
<dbReference type="AlphaFoldDB" id="A0A839AJX4"/>
<dbReference type="EMBL" id="JACFXV010000065">
    <property type="protein sequence ID" value="MBA5779077.1"/>
    <property type="molecule type" value="Genomic_DNA"/>
</dbReference>
<protein>
    <recommendedName>
        <fullName evidence="3">(S)-2-haloacid dehalogenase</fullName>
        <ecNumber evidence="3">3.8.1.2</ecNumber>
    </recommendedName>
    <alternativeName>
        <fullName evidence="3">2-haloalkanoic acid dehalogenase</fullName>
    </alternativeName>
    <alternativeName>
        <fullName evidence="3">Halocarboxylic acid halidohydrolase</fullName>
    </alternativeName>
    <alternativeName>
        <fullName evidence="3">L-2-haloacid dehalogenase</fullName>
    </alternativeName>
</protein>
<keyword evidence="2 3" id="KW-0378">Hydrolase</keyword>
<evidence type="ECO:0000256" key="2">
    <source>
        <dbReference type="ARBA" id="ARBA00022801"/>
    </source>
</evidence>
<dbReference type="Pfam" id="PF00702">
    <property type="entry name" value="Hydrolase"/>
    <property type="match status" value="1"/>
</dbReference>
<evidence type="ECO:0000256" key="1">
    <source>
        <dbReference type="ARBA" id="ARBA00008106"/>
    </source>
</evidence>
<dbReference type="SFLD" id="SFLDG01129">
    <property type="entry name" value="C1.5:_HAD__Beta-PGM__Phosphata"/>
    <property type="match status" value="1"/>
</dbReference>
<dbReference type="InterPro" id="IPR036412">
    <property type="entry name" value="HAD-like_sf"/>
</dbReference>
<dbReference type="Gene3D" id="3.40.50.1000">
    <property type="entry name" value="HAD superfamily/HAD-like"/>
    <property type="match status" value="1"/>
</dbReference>
<evidence type="ECO:0000313" key="4">
    <source>
        <dbReference type="EMBL" id="MBA5779077.1"/>
    </source>
</evidence>
<dbReference type="NCBIfam" id="TIGR01493">
    <property type="entry name" value="HAD-SF-IA-v2"/>
    <property type="match status" value="1"/>
</dbReference>
<organism evidence="4 5">
    <name type="scientific">Stappia albiluteola</name>
    <dbReference type="NCBI Taxonomy" id="2758565"/>
    <lineage>
        <taxon>Bacteria</taxon>
        <taxon>Pseudomonadati</taxon>
        <taxon>Pseudomonadota</taxon>
        <taxon>Alphaproteobacteria</taxon>
        <taxon>Hyphomicrobiales</taxon>
        <taxon>Stappiaceae</taxon>
        <taxon>Stappia</taxon>
    </lineage>
</organism>
<dbReference type="EC" id="3.8.1.2" evidence="3"/>
<evidence type="ECO:0000313" key="5">
    <source>
        <dbReference type="Proteomes" id="UP000541109"/>
    </source>
</evidence>
<dbReference type="SUPFAM" id="SSF56784">
    <property type="entry name" value="HAD-like"/>
    <property type="match status" value="1"/>
</dbReference>
<dbReference type="InterPro" id="IPR023214">
    <property type="entry name" value="HAD_sf"/>
</dbReference>
<dbReference type="GO" id="GO:0018784">
    <property type="term" value="F:(S)-2-haloacid dehalogenase activity"/>
    <property type="evidence" value="ECO:0007669"/>
    <property type="project" value="UniProtKB-UniRule"/>
</dbReference>
<comment type="function">
    <text evidence="3">Catalyzes the hydrolytic dehalogenation of small (S)-2-haloalkanoic acids to yield the corresponding (R)-2-hydroxyalkanoic acids.</text>
</comment>
<dbReference type="Gene3D" id="1.10.150.240">
    <property type="entry name" value="Putative phosphatase, domain 2"/>
    <property type="match status" value="1"/>
</dbReference>
<dbReference type="InterPro" id="IPR006328">
    <property type="entry name" value="2-HAD"/>
</dbReference>
<keyword evidence="5" id="KW-1185">Reference proteome</keyword>
<dbReference type="CDD" id="cd02588">
    <property type="entry name" value="HAD_L2-DEX"/>
    <property type="match status" value="1"/>
</dbReference>
<proteinExistence type="inferred from homology"/>
<comment type="similarity">
    <text evidence="1 3">Belongs to the HAD-like hydrolase superfamily. S-2-haloalkanoic acid dehalogenase family.</text>
</comment>